<sequence length="83" mass="8520">MRPMQVLALTCMLLVGAHASAAEKTCKEAAHEKKLAGAAKTSFLKKCEKDAAAACEATAAEKKLAGAAKNSSVKKCTREAVGA</sequence>
<organism evidence="2 3">
    <name type="scientific">Pseudaquabacterium terrae</name>
    <dbReference type="NCBI Taxonomy" id="2732868"/>
    <lineage>
        <taxon>Bacteria</taxon>
        <taxon>Pseudomonadati</taxon>
        <taxon>Pseudomonadota</taxon>
        <taxon>Betaproteobacteria</taxon>
        <taxon>Burkholderiales</taxon>
        <taxon>Sphaerotilaceae</taxon>
        <taxon>Pseudaquabacterium</taxon>
    </lineage>
</organism>
<protein>
    <recommendedName>
        <fullName evidence="4">Phosphate starvation-inducible protein PsiF</fullName>
    </recommendedName>
</protein>
<reference evidence="2 3" key="1">
    <citation type="submission" date="2020-05" db="EMBL/GenBank/DDBJ databases">
        <title>Aquincola sp. isolate from soil.</title>
        <authorList>
            <person name="Han J."/>
            <person name="Kim D.-U."/>
        </authorList>
    </citation>
    <scope>NUCLEOTIDE SEQUENCE [LARGE SCALE GENOMIC DNA]</scope>
    <source>
        <strain evidence="2 3">S2</strain>
    </source>
</reference>
<accession>A0ABX2ERX8</accession>
<evidence type="ECO:0000256" key="1">
    <source>
        <dbReference type="SAM" id="SignalP"/>
    </source>
</evidence>
<keyword evidence="3" id="KW-1185">Reference proteome</keyword>
<dbReference type="RefSeq" id="WP_173132510.1">
    <property type="nucleotide sequence ID" value="NZ_JABRWJ010000011.1"/>
</dbReference>
<proteinExistence type="predicted"/>
<keyword evidence="1" id="KW-0732">Signal</keyword>
<feature type="signal peptide" evidence="1">
    <location>
        <begin position="1"/>
        <end position="21"/>
    </location>
</feature>
<comment type="caution">
    <text evidence="2">The sequence shown here is derived from an EMBL/GenBank/DDBJ whole genome shotgun (WGS) entry which is preliminary data.</text>
</comment>
<feature type="chain" id="PRO_5046050488" description="Phosphate starvation-inducible protein PsiF" evidence="1">
    <location>
        <begin position="22"/>
        <end position="83"/>
    </location>
</feature>
<evidence type="ECO:0008006" key="4">
    <source>
        <dbReference type="Google" id="ProtNLM"/>
    </source>
</evidence>
<dbReference type="Proteomes" id="UP000737171">
    <property type="component" value="Unassembled WGS sequence"/>
</dbReference>
<gene>
    <name evidence="2" type="ORF">HLB44_30965</name>
</gene>
<evidence type="ECO:0000313" key="3">
    <source>
        <dbReference type="Proteomes" id="UP000737171"/>
    </source>
</evidence>
<name>A0ABX2ERX8_9BURK</name>
<dbReference type="EMBL" id="JABRWJ010000011">
    <property type="protein sequence ID" value="NRF71416.1"/>
    <property type="molecule type" value="Genomic_DNA"/>
</dbReference>
<evidence type="ECO:0000313" key="2">
    <source>
        <dbReference type="EMBL" id="NRF71416.1"/>
    </source>
</evidence>